<dbReference type="Proteomes" id="UP000800041">
    <property type="component" value="Unassembled WGS sequence"/>
</dbReference>
<organism evidence="1 2">
    <name type="scientific">Aulographum hederae CBS 113979</name>
    <dbReference type="NCBI Taxonomy" id="1176131"/>
    <lineage>
        <taxon>Eukaryota</taxon>
        <taxon>Fungi</taxon>
        <taxon>Dikarya</taxon>
        <taxon>Ascomycota</taxon>
        <taxon>Pezizomycotina</taxon>
        <taxon>Dothideomycetes</taxon>
        <taxon>Pleosporomycetidae</taxon>
        <taxon>Aulographales</taxon>
        <taxon>Aulographaceae</taxon>
    </lineage>
</organism>
<protein>
    <submittedName>
        <fullName evidence="1">Uncharacterized protein</fullName>
    </submittedName>
</protein>
<dbReference type="InterPro" id="IPR046591">
    <property type="entry name" value="DUF6649"/>
</dbReference>
<evidence type="ECO:0000313" key="2">
    <source>
        <dbReference type="Proteomes" id="UP000800041"/>
    </source>
</evidence>
<name>A0A6G1HGJ0_9PEZI</name>
<gene>
    <name evidence="1" type="ORF">K402DRAFT_306251</name>
</gene>
<dbReference type="EMBL" id="ML977138">
    <property type="protein sequence ID" value="KAF1992140.1"/>
    <property type="molecule type" value="Genomic_DNA"/>
</dbReference>
<keyword evidence="2" id="KW-1185">Reference proteome</keyword>
<reference evidence="1" key="1">
    <citation type="journal article" date="2020" name="Stud. Mycol.">
        <title>101 Dothideomycetes genomes: a test case for predicting lifestyles and emergence of pathogens.</title>
        <authorList>
            <person name="Haridas S."/>
            <person name="Albert R."/>
            <person name="Binder M."/>
            <person name="Bloem J."/>
            <person name="Labutti K."/>
            <person name="Salamov A."/>
            <person name="Andreopoulos B."/>
            <person name="Baker S."/>
            <person name="Barry K."/>
            <person name="Bills G."/>
            <person name="Bluhm B."/>
            <person name="Cannon C."/>
            <person name="Castanera R."/>
            <person name="Culley D."/>
            <person name="Daum C."/>
            <person name="Ezra D."/>
            <person name="Gonzalez J."/>
            <person name="Henrissat B."/>
            <person name="Kuo A."/>
            <person name="Liang C."/>
            <person name="Lipzen A."/>
            <person name="Lutzoni F."/>
            <person name="Magnuson J."/>
            <person name="Mondo S."/>
            <person name="Nolan M."/>
            <person name="Ohm R."/>
            <person name="Pangilinan J."/>
            <person name="Park H.-J."/>
            <person name="Ramirez L."/>
            <person name="Alfaro M."/>
            <person name="Sun H."/>
            <person name="Tritt A."/>
            <person name="Yoshinaga Y."/>
            <person name="Zwiers L.-H."/>
            <person name="Turgeon B."/>
            <person name="Goodwin S."/>
            <person name="Spatafora J."/>
            <person name="Crous P."/>
            <person name="Grigoriev I."/>
        </authorList>
    </citation>
    <scope>NUCLEOTIDE SEQUENCE</scope>
    <source>
        <strain evidence="1">CBS 113979</strain>
    </source>
</reference>
<dbReference type="OrthoDB" id="5345504at2759"/>
<proteinExistence type="predicted"/>
<sequence>MQIEETPHRIYIHDLDAELSCDSEPESTPLRPIFLPDIEKHITRLPPYLLSGNEPSNAAHREMVLYQVPSSLSVPEERDSVRKAILEARARVR</sequence>
<feature type="non-terminal residue" evidence="1">
    <location>
        <position position="93"/>
    </location>
</feature>
<accession>A0A6G1HGJ0</accession>
<evidence type="ECO:0000313" key="1">
    <source>
        <dbReference type="EMBL" id="KAF1992140.1"/>
    </source>
</evidence>
<dbReference type="Pfam" id="PF20354">
    <property type="entry name" value="DUF6649"/>
    <property type="match status" value="1"/>
</dbReference>
<dbReference type="AlphaFoldDB" id="A0A6G1HGJ0"/>